<keyword evidence="1 2" id="KW-0694">RNA-binding</keyword>
<dbReference type="InterPro" id="IPR000504">
    <property type="entry name" value="RRM_dom"/>
</dbReference>
<feature type="region of interest" description="Disordered" evidence="3">
    <location>
        <begin position="322"/>
        <end position="357"/>
    </location>
</feature>
<dbReference type="OrthoDB" id="3800936at2759"/>
<feature type="domain" description="RRM" evidence="4">
    <location>
        <begin position="66"/>
        <end position="148"/>
    </location>
</feature>
<dbReference type="AlphaFoldDB" id="A0A9P0G9F4"/>
<dbReference type="FunFam" id="3.30.70.330:FF:000022">
    <property type="entry name" value="APOBEC1 complementation factor isoform X1"/>
    <property type="match status" value="1"/>
</dbReference>
<reference evidence="5" key="1">
    <citation type="submission" date="2022-01" db="EMBL/GenBank/DDBJ databases">
        <authorList>
            <person name="King R."/>
        </authorList>
    </citation>
    <scope>NUCLEOTIDE SEQUENCE</scope>
</reference>
<dbReference type="Proteomes" id="UP001153636">
    <property type="component" value="Chromosome 11"/>
</dbReference>
<dbReference type="InterPro" id="IPR035979">
    <property type="entry name" value="RBD_domain_sf"/>
</dbReference>
<feature type="domain" description="RRM" evidence="4">
    <location>
        <begin position="1"/>
        <end position="64"/>
    </location>
</feature>
<evidence type="ECO:0000313" key="5">
    <source>
        <dbReference type="EMBL" id="CAH1101512.1"/>
    </source>
</evidence>
<dbReference type="PROSITE" id="PS50102">
    <property type="entry name" value="RRM"/>
    <property type="match status" value="2"/>
</dbReference>
<dbReference type="PANTHER" id="PTHR21245">
    <property type="entry name" value="HETEROGENEOUS NUCLEAR RIBONUCLEOPROTEIN"/>
    <property type="match status" value="1"/>
</dbReference>
<name>A0A9P0G9F4_9CUCU</name>
<evidence type="ECO:0000256" key="3">
    <source>
        <dbReference type="SAM" id="MobiDB-lite"/>
    </source>
</evidence>
<dbReference type="Pfam" id="PF00076">
    <property type="entry name" value="RRM_1"/>
    <property type="match status" value="2"/>
</dbReference>
<evidence type="ECO:0000313" key="6">
    <source>
        <dbReference type="Proteomes" id="UP001153636"/>
    </source>
</evidence>
<gene>
    <name evidence="5" type="ORF">PSYICH_LOCUS2553</name>
</gene>
<dbReference type="InterPro" id="IPR012677">
    <property type="entry name" value="Nucleotide-bd_a/b_plait_sf"/>
</dbReference>
<feature type="compositionally biased region" description="Low complexity" evidence="3">
    <location>
        <begin position="322"/>
        <end position="338"/>
    </location>
</feature>
<evidence type="ECO:0000259" key="4">
    <source>
        <dbReference type="PROSITE" id="PS50102"/>
    </source>
</evidence>
<dbReference type="GO" id="GO:0003723">
    <property type="term" value="F:RNA binding"/>
    <property type="evidence" value="ECO:0007669"/>
    <property type="project" value="UniProtKB-UniRule"/>
</dbReference>
<protein>
    <recommendedName>
        <fullName evidence="4">RRM domain-containing protein</fullName>
    </recommendedName>
</protein>
<evidence type="ECO:0000256" key="2">
    <source>
        <dbReference type="PROSITE-ProRule" id="PRU00176"/>
    </source>
</evidence>
<proteinExistence type="predicted"/>
<dbReference type="SUPFAM" id="SSF54928">
    <property type="entry name" value="RNA-binding domain, RBD"/>
    <property type="match status" value="3"/>
</dbReference>
<dbReference type="Gene3D" id="3.30.70.330">
    <property type="match status" value="3"/>
</dbReference>
<evidence type="ECO:0000256" key="1">
    <source>
        <dbReference type="ARBA" id="ARBA00022884"/>
    </source>
</evidence>
<sequence length="451" mass="52461">MVEFFSKVGVVYRIKIMMEETGDKNRGFCYVTYMDSSMAKTAIRALKYIEFQKDVYLVIENSMNNCRIFMGGIPTHKTKDEVWQELYKNGVKNIVDVIMYRSYTERSENRGFVFIEFQTHEQAAHFRAKYHNALKLWGFPIIVDWSIPIPEVEDSILKEVKILYLRNLDVTMTPQEVEHLIWRYIRRENIQKVYKFKNYAFIHVKTRELAEGLKDTLKGYFKNTPVEVEWAKPTSKYTSPDYRQFQVRNLTKSRYRTTSTSSNRSLNEESSIFESESSRKFIPSPQSLQERRSLDRYRYSCKKSIHPIFFFFFLMQESPGSSSSSTTPTSSSNELSPSDGDIVKGTDGQTSHRSPWKLPSPVPCYAEFCSTPSSRSSTPNSPLNPRGLLNMNDVMGSSSTYEINRLNQISRFENLNLNPSPNFELQNLNQNSYYTNPGAGRHVYLQILQID</sequence>
<accession>A0A9P0G9F4</accession>
<organism evidence="5 6">
    <name type="scientific">Psylliodes chrysocephalus</name>
    <dbReference type="NCBI Taxonomy" id="3402493"/>
    <lineage>
        <taxon>Eukaryota</taxon>
        <taxon>Metazoa</taxon>
        <taxon>Ecdysozoa</taxon>
        <taxon>Arthropoda</taxon>
        <taxon>Hexapoda</taxon>
        <taxon>Insecta</taxon>
        <taxon>Pterygota</taxon>
        <taxon>Neoptera</taxon>
        <taxon>Endopterygota</taxon>
        <taxon>Coleoptera</taxon>
        <taxon>Polyphaga</taxon>
        <taxon>Cucujiformia</taxon>
        <taxon>Chrysomeloidea</taxon>
        <taxon>Chrysomelidae</taxon>
        <taxon>Galerucinae</taxon>
        <taxon>Alticini</taxon>
        <taxon>Psylliodes</taxon>
    </lineage>
</organism>
<keyword evidence="6" id="KW-1185">Reference proteome</keyword>
<dbReference type="SMART" id="SM00360">
    <property type="entry name" value="RRM"/>
    <property type="match status" value="3"/>
</dbReference>
<dbReference type="EMBL" id="OV651823">
    <property type="protein sequence ID" value="CAH1101512.1"/>
    <property type="molecule type" value="Genomic_DNA"/>
</dbReference>